<organism evidence="1 2">
    <name type="scientific">Diaporthe helianthi</name>
    <dbReference type="NCBI Taxonomy" id="158607"/>
    <lineage>
        <taxon>Eukaryota</taxon>
        <taxon>Fungi</taxon>
        <taxon>Dikarya</taxon>
        <taxon>Ascomycota</taxon>
        <taxon>Pezizomycotina</taxon>
        <taxon>Sordariomycetes</taxon>
        <taxon>Sordariomycetidae</taxon>
        <taxon>Diaporthales</taxon>
        <taxon>Diaporthaceae</taxon>
        <taxon>Diaporthe</taxon>
    </lineage>
</organism>
<dbReference type="InParanoid" id="A0A2P5I0D2"/>
<keyword evidence="2" id="KW-1185">Reference proteome</keyword>
<dbReference type="Proteomes" id="UP000094444">
    <property type="component" value="Unassembled WGS sequence"/>
</dbReference>
<name>A0A2P5I0D2_DIAHE</name>
<protein>
    <submittedName>
        <fullName evidence="1">Uncharacterized protein</fullName>
    </submittedName>
</protein>
<accession>A0A2P5I0D2</accession>
<comment type="caution">
    <text evidence="1">The sequence shown here is derived from an EMBL/GenBank/DDBJ whole genome shotgun (WGS) entry which is preliminary data.</text>
</comment>
<evidence type="ECO:0000313" key="1">
    <source>
        <dbReference type="EMBL" id="POS75931.1"/>
    </source>
</evidence>
<reference evidence="1" key="1">
    <citation type="submission" date="2017-09" db="EMBL/GenBank/DDBJ databases">
        <title>Polyketide synthases of a Diaporthe helianthi virulent isolate.</title>
        <authorList>
            <person name="Baroncelli R."/>
        </authorList>
    </citation>
    <scope>NUCLEOTIDE SEQUENCE [LARGE SCALE GENOMIC DNA]</scope>
    <source>
        <strain evidence="1">7/96</strain>
    </source>
</reference>
<dbReference type="AlphaFoldDB" id="A0A2P5I0D2"/>
<sequence>MPPKRKFSEHPNVTIGRAKIAKREHGKRLVNQEVRNNILLYLENLKDDEAINYAEKAFESKLSSAVSGALDPDVGPESFIDLSKYRPDLPAAFGNKQAGQLMSVLLGMDGEQRLAELQKVCDEQKEKLEGQLKGQQSRREHVEETLAYLQELIPLSRKGRMDLPKEIKNLEALDPDGDSGWLYGILWTSCLQWMDMRMRQLRAFAGHKENGPKAKDPVGLKERTAIINARVHGGDLRADALLGSLHFGEHRHDNVHYDRFIKTSFKKMYQLSVEDGLWLARHGQEISAGVDWPRIIGFIDKFVTMADRVNTWFGKDTPENYKDVIKDRFIPLAKHVSDLIKQASADPAWNASTADLTQLGALEQQIYLACNKWIAKGDRDCLWDTMGDEPQYWAFAGYLRDQPTVQSRDFTQDDGTKKLRPQVRINYKV</sequence>
<dbReference type="EMBL" id="MAVT02000426">
    <property type="protein sequence ID" value="POS75931.1"/>
    <property type="molecule type" value="Genomic_DNA"/>
</dbReference>
<dbReference type="OrthoDB" id="5232087at2759"/>
<proteinExistence type="predicted"/>
<evidence type="ECO:0000313" key="2">
    <source>
        <dbReference type="Proteomes" id="UP000094444"/>
    </source>
</evidence>
<gene>
    <name evidence="1" type="ORF">DHEL01_v205681</name>
</gene>